<evidence type="ECO:0000313" key="1">
    <source>
        <dbReference type="EMBL" id="EKG08854.1"/>
    </source>
</evidence>
<dbReference type="Proteomes" id="UP000007129">
    <property type="component" value="Unassembled WGS sequence"/>
</dbReference>
<feature type="non-terminal residue" evidence="1">
    <location>
        <position position="1"/>
    </location>
</feature>
<protein>
    <submittedName>
        <fullName evidence="1">Uncharacterized protein</fullName>
    </submittedName>
</protein>
<dbReference type="HOGENOM" id="CLU_3430706_0_0_1"/>
<reference evidence="1 2" key="1">
    <citation type="journal article" date="2012" name="BMC Genomics">
        <title>Tools to kill: Genome of one of the most destructive plant pathogenic fungi Macrophomina phaseolina.</title>
        <authorList>
            <person name="Islam M.S."/>
            <person name="Haque M.S."/>
            <person name="Islam M.M."/>
            <person name="Emdad E.M."/>
            <person name="Halim A."/>
            <person name="Hossen Q.M.M."/>
            <person name="Hossain M.Z."/>
            <person name="Ahmed B."/>
            <person name="Rahim S."/>
            <person name="Rahman M.S."/>
            <person name="Alam M.M."/>
            <person name="Hou S."/>
            <person name="Wan X."/>
            <person name="Saito J.A."/>
            <person name="Alam M."/>
        </authorList>
    </citation>
    <scope>NUCLEOTIDE SEQUENCE [LARGE SCALE GENOMIC DNA]</scope>
    <source>
        <strain evidence="1 2">MS6</strain>
    </source>
</reference>
<dbReference type="InParanoid" id="K2RFI5"/>
<proteinExistence type="predicted"/>
<dbReference type="AlphaFoldDB" id="K2RFI5"/>
<dbReference type="EMBL" id="AHHD01001337">
    <property type="protein sequence ID" value="EKG08854.1"/>
    <property type="molecule type" value="Genomic_DNA"/>
</dbReference>
<accession>K2RFI5</accession>
<feature type="non-terminal residue" evidence="1">
    <location>
        <position position="19"/>
    </location>
</feature>
<organism evidence="1 2">
    <name type="scientific">Macrophomina phaseolina (strain MS6)</name>
    <name type="common">Charcoal rot fungus</name>
    <dbReference type="NCBI Taxonomy" id="1126212"/>
    <lineage>
        <taxon>Eukaryota</taxon>
        <taxon>Fungi</taxon>
        <taxon>Dikarya</taxon>
        <taxon>Ascomycota</taxon>
        <taxon>Pezizomycotina</taxon>
        <taxon>Dothideomycetes</taxon>
        <taxon>Dothideomycetes incertae sedis</taxon>
        <taxon>Botryosphaeriales</taxon>
        <taxon>Botryosphaeriaceae</taxon>
        <taxon>Macrophomina</taxon>
    </lineage>
</organism>
<name>K2RFI5_MACPH</name>
<evidence type="ECO:0000313" key="2">
    <source>
        <dbReference type="Proteomes" id="UP000007129"/>
    </source>
</evidence>
<gene>
    <name evidence="1" type="ORF">MPH_14232</name>
</gene>
<dbReference type="VEuPathDB" id="FungiDB:MPH_14232"/>
<comment type="caution">
    <text evidence="1">The sequence shown here is derived from an EMBL/GenBank/DDBJ whole genome shotgun (WGS) entry which is preliminary data.</text>
</comment>
<sequence>RIQSRTKEAHQGRYQHLAL</sequence>